<dbReference type="PANTHER" id="PTHR30069:SF41">
    <property type="entry name" value="HEME_HEMOPEXIN UTILIZATION PROTEIN C"/>
    <property type="match status" value="1"/>
</dbReference>
<comment type="similarity">
    <text evidence="2 10 12">Belongs to the TonB-dependent receptor family.</text>
</comment>
<dbReference type="PROSITE" id="PS01156">
    <property type="entry name" value="TONB_DEPENDENT_REC_2"/>
    <property type="match status" value="1"/>
</dbReference>
<keyword evidence="9 10" id="KW-0998">Cell outer membrane</keyword>
<organism evidence="16 17">
    <name type="scientific">Marivivens niveibacter</name>
    <dbReference type="NCBI Taxonomy" id="1930667"/>
    <lineage>
        <taxon>Bacteria</taxon>
        <taxon>Pseudomonadati</taxon>
        <taxon>Pseudomonadota</taxon>
        <taxon>Alphaproteobacteria</taxon>
        <taxon>Rhodobacterales</taxon>
        <taxon>Paracoccaceae</taxon>
        <taxon>Marivivens group</taxon>
        <taxon>Marivivens</taxon>
    </lineage>
</organism>
<keyword evidence="7 12" id="KW-0798">TonB box</keyword>
<feature type="short sequence motif" description="TonB C-terminal box" evidence="11">
    <location>
        <begin position="653"/>
        <end position="670"/>
    </location>
</feature>
<evidence type="ECO:0000259" key="15">
    <source>
        <dbReference type="Pfam" id="PF07715"/>
    </source>
</evidence>
<feature type="chain" id="PRO_5012761464" description="TonB-dependent receptor" evidence="13">
    <location>
        <begin position="27"/>
        <end position="670"/>
    </location>
</feature>
<dbReference type="Gene3D" id="2.40.170.20">
    <property type="entry name" value="TonB-dependent receptor, beta-barrel domain"/>
    <property type="match status" value="1"/>
</dbReference>
<dbReference type="PROSITE" id="PS52016">
    <property type="entry name" value="TONB_DEPENDENT_REC_3"/>
    <property type="match status" value="1"/>
</dbReference>
<keyword evidence="5 10" id="KW-0812">Transmembrane</keyword>
<dbReference type="AlphaFoldDB" id="A0A251WVY2"/>
<evidence type="ECO:0000259" key="14">
    <source>
        <dbReference type="Pfam" id="PF00593"/>
    </source>
</evidence>
<evidence type="ECO:0000256" key="5">
    <source>
        <dbReference type="ARBA" id="ARBA00022692"/>
    </source>
</evidence>
<feature type="domain" description="TonB-dependent receptor plug" evidence="15">
    <location>
        <begin position="55"/>
        <end position="155"/>
    </location>
</feature>
<dbReference type="RefSeq" id="WP_086452517.1">
    <property type="nucleotide sequence ID" value="NZ_MSPP01000008.1"/>
</dbReference>
<evidence type="ECO:0000256" key="8">
    <source>
        <dbReference type="ARBA" id="ARBA00023136"/>
    </source>
</evidence>
<sequence length="670" mass="71744">MHIRNKLVSTTAMGLGLALMAMPMNAQTVEDTTLLGRVILGYADDGTPITAGENSTGLDSEDLAAQGGGSSVDTILRQQTSVYTQLDPSNPGVAVNIRGFEGSGRVAMSVDGVPQNYRFTGHAGMGFSYFDENLLAGVEISRGAQTTAGGTGIAGSVDFRTLSATDVVDGTGFGGVSRFSYGENGENFSRMVGVGYVDDTFEALAAFSLNNEENYTDGSGEEVANTWEDTESGLLKFAYHLDGAQSLSFSAMRYQSTFAANSYEQDLTNDIYTLGYDLDTADGIWDLDVNAYVGTTATEYTSYAGTSAWGGSYVGRQMETNTVGFDVTNINEATLGNWDLVSINGLEFSRDELNGASSGVNPNQGTATRAAIFSENILTQGDWEVTAGLRALQYGQEGTTDSGDIDIDFSGVDPKLTIAYQVNDWFQPYATASRATRMPTAQETMLGGNAHGSMAFIGNPELEPEVSTGYEIGFNVERFGLFTDEDQLSGRVNYYNMDVENYILASYPSTFTNSFGETGYAFVNVDGTSQTSGLEVELNYMVGAFDFGLSYTKNDSDMPTQVSGLGSVQFLPEQTASLRVAAHLMDDALTVGGQYHYVSGGKYASTYSTTVSETNEGYELVDLFAEYQVSDAFSVNTKVTNVFDTTYVPWLSSGASGEGRNVYLGGEIKF</sequence>
<dbReference type="Proteomes" id="UP000194664">
    <property type="component" value="Unassembled WGS sequence"/>
</dbReference>
<dbReference type="EMBL" id="MSPP01000008">
    <property type="protein sequence ID" value="OUD08123.1"/>
    <property type="molecule type" value="Genomic_DNA"/>
</dbReference>
<name>A0A251WVY2_9RHOB</name>
<dbReference type="InterPro" id="IPR012910">
    <property type="entry name" value="Plug_dom"/>
</dbReference>
<dbReference type="Pfam" id="PF07715">
    <property type="entry name" value="Plug"/>
    <property type="match status" value="1"/>
</dbReference>
<dbReference type="Pfam" id="PF00593">
    <property type="entry name" value="TonB_dep_Rec_b-barrel"/>
    <property type="match status" value="1"/>
</dbReference>
<dbReference type="GO" id="GO:0009279">
    <property type="term" value="C:cell outer membrane"/>
    <property type="evidence" value="ECO:0007669"/>
    <property type="project" value="UniProtKB-SubCell"/>
</dbReference>
<keyword evidence="3 10" id="KW-0813">Transport</keyword>
<evidence type="ECO:0000256" key="9">
    <source>
        <dbReference type="ARBA" id="ARBA00023237"/>
    </source>
</evidence>
<evidence type="ECO:0008006" key="18">
    <source>
        <dbReference type="Google" id="ProtNLM"/>
    </source>
</evidence>
<dbReference type="InterPro" id="IPR010917">
    <property type="entry name" value="TonB_rcpt_CS"/>
</dbReference>
<dbReference type="CDD" id="cd01347">
    <property type="entry name" value="ligand_gated_channel"/>
    <property type="match status" value="1"/>
</dbReference>
<dbReference type="InterPro" id="IPR036942">
    <property type="entry name" value="Beta-barrel_TonB_sf"/>
</dbReference>
<accession>A0A251WVY2</accession>
<dbReference type="SUPFAM" id="SSF56935">
    <property type="entry name" value="Porins"/>
    <property type="match status" value="1"/>
</dbReference>
<dbReference type="InterPro" id="IPR000531">
    <property type="entry name" value="Beta-barrel_TonB"/>
</dbReference>
<evidence type="ECO:0000256" key="4">
    <source>
        <dbReference type="ARBA" id="ARBA00022452"/>
    </source>
</evidence>
<keyword evidence="17" id="KW-1185">Reference proteome</keyword>
<evidence type="ECO:0000313" key="16">
    <source>
        <dbReference type="EMBL" id="OUD08123.1"/>
    </source>
</evidence>
<feature type="signal peptide" evidence="13">
    <location>
        <begin position="1"/>
        <end position="26"/>
    </location>
</feature>
<dbReference type="InterPro" id="IPR039426">
    <property type="entry name" value="TonB-dep_rcpt-like"/>
</dbReference>
<keyword evidence="4 10" id="KW-1134">Transmembrane beta strand</keyword>
<evidence type="ECO:0000256" key="11">
    <source>
        <dbReference type="PROSITE-ProRule" id="PRU10144"/>
    </source>
</evidence>
<evidence type="ECO:0000256" key="3">
    <source>
        <dbReference type="ARBA" id="ARBA00022448"/>
    </source>
</evidence>
<feature type="domain" description="TonB-dependent receptor-like beta-barrel" evidence="14">
    <location>
        <begin position="245"/>
        <end position="642"/>
    </location>
</feature>
<dbReference type="Gene3D" id="2.170.130.10">
    <property type="entry name" value="TonB-dependent receptor, plug domain"/>
    <property type="match status" value="1"/>
</dbReference>
<dbReference type="OrthoDB" id="9760333at2"/>
<dbReference type="PANTHER" id="PTHR30069">
    <property type="entry name" value="TONB-DEPENDENT OUTER MEMBRANE RECEPTOR"/>
    <property type="match status" value="1"/>
</dbReference>
<comment type="caution">
    <text evidence="16">The sequence shown here is derived from an EMBL/GenBank/DDBJ whole genome shotgun (WGS) entry which is preliminary data.</text>
</comment>
<keyword evidence="8 10" id="KW-0472">Membrane</keyword>
<evidence type="ECO:0000256" key="7">
    <source>
        <dbReference type="ARBA" id="ARBA00023077"/>
    </source>
</evidence>
<keyword evidence="6 13" id="KW-0732">Signal</keyword>
<dbReference type="InterPro" id="IPR037066">
    <property type="entry name" value="Plug_dom_sf"/>
</dbReference>
<protein>
    <recommendedName>
        <fullName evidence="18">TonB-dependent receptor</fullName>
    </recommendedName>
</protein>
<reference evidence="16 17" key="1">
    <citation type="submission" date="2016-12" db="EMBL/GenBank/DDBJ databases">
        <title>The draft genome sequence of HSLHS2.</title>
        <authorList>
            <person name="Hu D."/>
            <person name="Wang L."/>
            <person name="Shao Z."/>
        </authorList>
    </citation>
    <scope>NUCLEOTIDE SEQUENCE [LARGE SCALE GENOMIC DNA]</scope>
    <source>
        <strain evidence="16">MCCC 1A06712</strain>
    </source>
</reference>
<evidence type="ECO:0000256" key="2">
    <source>
        <dbReference type="ARBA" id="ARBA00009810"/>
    </source>
</evidence>
<comment type="subcellular location">
    <subcellularLocation>
        <location evidence="1 10">Cell outer membrane</location>
        <topology evidence="1 10">Multi-pass membrane protein</topology>
    </subcellularLocation>
</comment>
<dbReference type="GO" id="GO:0044718">
    <property type="term" value="P:siderophore transmembrane transport"/>
    <property type="evidence" value="ECO:0007669"/>
    <property type="project" value="TreeGrafter"/>
</dbReference>
<gene>
    <name evidence="16" type="ORF">BVC71_15050</name>
</gene>
<evidence type="ECO:0000313" key="17">
    <source>
        <dbReference type="Proteomes" id="UP000194664"/>
    </source>
</evidence>
<evidence type="ECO:0000256" key="1">
    <source>
        <dbReference type="ARBA" id="ARBA00004571"/>
    </source>
</evidence>
<dbReference type="GO" id="GO:0015344">
    <property type="term" value="F:siderophore uptake transmembrane transporter activity"/>
    <property type="evidence" value="ECO:0007669"/>
    <property type="project" value="TreeGrafter"/>
</dbReference>
<evidence type="ECO:0000256" key="13">
    <source>
        <dbReference type="SAM" id="SignalP"/>
    </source>
</evidence>
<evidence type="ECO:0000256" key="10">
    <source>
        <dbReference type="PROSITE-ProRule" id="PRU01360"/>
    </source>
</evidence>
<evidence type="ECO:0000256" key="12">
    <source>
        <dbReference type="RuleBase" id="RU003357"/>
    </source>
</evidence>
<proteinExistence type="inferred from homology"/>
<evidence type="ECO:0000256" key="6">
    <source>
        <dbReference type="ARBA" id="ARBA00022729"/>
    </source>
</evidence>